<keyword evidence="10" id="KW-1185">Reference proteome</keyword>
<protein>
    <recommendedName>
        <fullName evidence="8">Exportin-7/Ran-binding protein 17 TPR repeats domain-containing protein</fullName>
    </recommendedName>
</protein>
<evidence type="ECO:0000313" key="9">
    <source>
        <dbReference type="EMBL" id="GAA5800836.1"/>
    </source>
</evidence>
<keyword evidence="5" id="KW-0963">Cytoplasm</keyword>
<dbReference type="PANTHER" id="PTHR12596">
    <property type="entry name" value="EXPORTIN 4,7-RELATED"/>
    <property type="match status" value="1"/>
</dbReference>
<evidence type="ECO:0000256" key="3">
    <source>
        <dbReference type="ARBA" id="ARBA00009466"/>
    </source>
</evidence>
<dbReference type="InterPro" id="IPR057947">
    <property type="entry name" value="TPR_XPO7/RBP17"/>
</dbReference>
<sequence>MTTVDERIGYFSSLCDQLYNPSSEQTQVQKILEASFPTFSSDVVTTTTSPANLENVPSFGIQTPTDTANALRILLENSPSPFVQTFCLSRLKQLVLAQFTIFDKDTKLHLRTFLLEYAYIHPDLQSFVIIHLASVLALLTRFGWMEIDEYQNVYKDLTQFIQSSSEHRIVGIQILTIIVQDMNTATVPKYSAKFRKAAAGLRDTQLFDIFQKGIQLLESILSRTLPFDKPDQEERTKDAVLSLLLKCLSYDFAGTTIDEAGDDMGTVQVPAAWRPIFEKEDFLPTFFKAYTEFNATQASKVMECLVQLASTRKALFSTEEERSRFVLAMMQGIREIILTSRGMTDSDCYNGFCRLLQRFRNIATLNEMAEKPGYIEWIQLIANFTQSAFQSYSSTTTCFYLLGFWSRVVQSMTYLQKLDVETGAKLEEIMVQLTRTFISTYIESVPNRVEEMLDDPLDNEDELIESLNMLGQIARCKYEKSCAALIEIFDPITVHYQELIRQASMGVVSDANLKEANDIFEAKFAWMIYTMAVFVGNRPAYLSSDENDDADGQLTTKVIQLMQVNQNLVASNGAFLSEKIDLALVYFFTMFRKAYVGEPNLKAVYARLNEVFSIEGQTDMLNLIMRKIITNLQIWGESENIIRKSLELFNDLASGYSALKTLRKVESTTLIMQNHSSNDFSFFNSHRHSQSRMYYYQVLCKILYADDGCEREFYEFMKPFEAKLDSLSLLSTIEEFQQPQVQAALCEVFRDLRGFIQPIQSRKNYLLFFHWFYPDYMPVLLKGIQAWSPDPSTNDKAVSEAYQMMFQLMLNIPMDDMMNFPKLTRSFFTMLDEFASEQMMVDPNMPAEGFLYIMEACEQGVESSDNWIRTHACSTINSICTFIIGEKERAELRTTETVEKKRTSVVRATWLLNYLNQFPQALPKLLTAIFGLILFDDNNDQWQLSRPLYTLVLLERDFAAKYTNQVILQQLPERRELVTKV</sequence>
<evidence type="ECO:0000256" key="4">
    <source>
        <dbReference type="ARBA" id="ARBA00022448"/>
    </source>
</evidence>
<evidence type="ECO:0000259" key="8">
    <source>
        <dbReference type="Pfam" id="PF25795"/>
    </source>
</evidence>
<comment type="caution">
    <text evidence="9">The sequence shown here is derived from an EMBL/GenBank/DDBJ whole genome shotgun (WGS) entry which is preliminary data.</text>
</comment>
<dbReference type="SUPFAM" id="SSF48371">
    <property type="entry name" value="ARM repeat"/>
    <property type="match status" value="1"/>
</dbReference>
<evidence type="ECO:0000256" key="2">
    <source>
        <dbReference type="ARBA" id="ARBA00004496"/>
    </source>
</evidence>
<evidence type="ECO:0000313" key="10">
    <source>
        <dbReference type="Proteomes" id="UP001476247"/>
    </source>
</evidence>
<evidence type="ECO:0000256" key="6">
    <source>
        <dbReference type="ARBA" id="ARBA00022927"/>
    </source>
</evidence>
<dbReference type="InterPro" id="IPR044189">
    <property type="entry name" value="XPO4/7-like"/>
</dbReference>
<comment type="similarity">
    <text evidence="3">Belongs to the exportin family.</text>
</comment>
<organism evidence="9 10">
    <name type="scientific">Helicostylum pulchrum</name>
    <dbReference type="NCBI Taxonomy" id="562976"/>
    <lineage>
        <taxon>Eukaryota</taxon>
        <taxon>Fungi</taxon>
        <taxon>Fungi incertae sedis</taxon>
        <taxon>Mucoromycota</taxon>
        <taxon>Mucoromycotina</taxon>
        <taxon>Mucoromycetes</taxon>
        <taxon>Mucorales</taxon>
        <taxon>Mucorineae</taxon>
        <taxon>Mucoraceae</taxon>
        <taxon>Helicostylum</taxon>
    </lineage>
</organism>
<dbReference type="Gene3D" id="1.25.10.10">
    <property type="entry name" value="Leucine-rich Repeat Variant"/>
    <property type="match status" value="1"/>
</dbReference>
<dbReference type="InterPro" id="IPR016024">
    <property type="entry name" value="ARM-type_fold"/>
</dbReference>
<comment type="subcellular location">
    <subcellularLocation>
        <location evidence="2">Cytoplasm</location>
    </subcellularLocation>
    <subcellularLocation>
        <location evidence="1">Nucleus</location>
    </subcellularLocation>
</comment>
<keyword evidence="6" id="KW-0653">Protein transport</keyword>
<evidence type="ECO:0000256" key="1">
    <source>
        <dbReference type="ARBA" id="ARBA00004123"/>
    </source>
</evidence>
<dbReference type="Proteomes" id="UP001476247">
    <property type="component" value="Unassembled WGS sequence"/>
</dbReference>
<evidence type="ECO:0000256" key="5">
    <source>
        <dbReference type="ARBA" id="ARBA00022490"/>
    </source>
</evidence>
<dbReference type="InterPro" id="IPR011989">
    <property type="entry name" value="ARM-like"/>
</dbReference>
<keyword evidence="4" id="KW-0813">Transport</keyword>
<keyword evidence="7" id="KW-0539">Nucleus</keyword>
<reference evidence="9 10" key="1">
    <citation type="submission" date="2024-04" db="EMBL/GenBank/DDBJ databases">
        <title>genome sequences of Mucor flavus KT1a and Helicostylum pulchrum KT1b strains isolation_sourced from the surface of a dry-aged beef.</title>
        <authorList>
            <person name="Toyotome T."/>
            <person name="Hosono M."/>
            <person name="Torimaru M."/>
            <person name="Fukuda K."/>
            <person name="Mikami N."/>
        </authorList>
    </citation>
    <scope>NUCLEOTIDE SEQUENCE [LARGE SCALE GENOMIC DNA]</scope>
    <source>
        <strain evidence="9 10">KT1b</strain>
    </source>
</reference>
<name>A0ABP9Y1G0_9FUNG</name>
<accession>A0ABP9Y1G0</accession>
<proteinExistence type="inferred from homology"/>
<gene>
    <name evidence="9" type="ORF">HPULCUR_006275</name>
</gene>
<evidence type="ECO:0000256" key="7">
    <source>
        <dbReference type="ARBA" id="ARBA00023242"/>
    </source>
</evidence>
<dbReference type="EMBL" id="BAABUJ010000017">
    <property type="protein sequence ID" value="GAA5800836.1"/>
    <property type="molecule type" value="Genomic_DNA"/>
</dbReference>
<dbReference type="Pfam" id="PF25795">
    <property type="entry name" value="TPR_XPO7"/>
    <property type="match status" value="1"/>
</dbReference>
<dbReference type="PANTHER" id="PTHR12596:SF2">
    <property type="entry name" value="EXPORTIN-7 ISOFORM X1"/>
    <property type="match status" value="1"/>
</dbReference>
<feature type="domain" description="Exportin-7/Ran-binding protein 17 TPR repeats" evidence="8">
    <location>
        <begin position="445"/>
        <end position="690"/>
    </location>
</feature>